<evidence type="ECO:0000256" key="4">
    <source>
        <dbReference type="ARBA" id="ARBA00023136"/>
    </source>
</evidence>
<comment type="similarity">
    <text evidence="6 7">Belongs to the FliO/MopB family.</text>
</comment>
<organism evidence="9 10">
    <name type="scientific">Pseudomonas luteola</name>
    <dbReference type="NCBI Taxonomy" id="47886"/>
    <lineage>
        <taxon>Bacteria</taxon>
        <taxon>Pseudomonadati</taxon>
        <taxon>Pseudomonadota</taxon>
        <taxon>Gammaproteobacteria</taxon>
        <taxon>Pseudomonadales</taxon>
        <taxon>Pseudomonadaceae</taxon>
        <taxon>Pseudomonas</taxon>
    </lineage>
</organism>
<evidence type="ECO:0000256" key="3">
    <source>
        <dbReference type="ARBA" id="ARBA00022989"/>
    </source>
</evidence>
<dbReference type="InterPro" id="IPR052205">
    <property type="entry name" value="FliO/MopB"/>
</dbReference>
<keyword evidence="9" id="KW-0966">Cell projection</keyword>
<dbReference type="InterPro" id="IPR022781">
    <property type="entry name" value="Flagellar_biosynth_FliO"/>
</dbReference>
<protein>
    <recommendedName>
        <fullName evidence="7">Flagellar protein</fullName>
    </recommendedName>
</protein>
<keyword evidence="9" id="KW-0969">Cilium</keyword>
<evidence type="ECO:0000256" key="6">
    <source>
        <dbReference type="ARBA" id="ARBA00037937"/>
    </source>
</evidence>
<keyword evidence="2 7" id="KW-0812">Transmembrane</keyword>
<keyword evidence="3 7" id="KW-1133">Transmembrane helix</keyword>
<evidence type="ECO:0000256" key="7">
    <source>
        <dbReference type="RuleBase" id="RU362064"/>
    </source>
</evidence>
<evidence type="ECO:0000256" key="8">
    <source>
        <dbReference type="SAM" id="SignalP"/>
    </source>
</evidence>
<keyword evidence="8" id="KW-0732">Signal</keyword>
<dbReference type="RefSeq" id="WP_010797929.1">
    <property type="nucleotide sequence ID" value="NZ_CP069262.1"/>
</dbReference>
<dbReference type="GO" id="GO:0044781">
    <property type="term" value="P:bacterial-type flagellum organization"/>
    <property type="evidence" value="ECO:0007669"/>
    <property type="project" value="UniProtKB-UniRule"/>
</dbReference>
<gene>
    <name evidence="9" type="primary">fliO</name>
    <name evidence="9" type="ORF">NCTC11842_02983</name>
</gene>
<dbReference type="Proteomes" id="UP000250443">
    <property type="component" value="Unassembled WGS sequence"/>
</dbReference>
<keyword evidence="4 7" id="KW-0472">Membrane</keyword>
<evidence type="ECO:0000256" key="5">
    <source>
        <dbReference type="ARBA" id="ARBA00023143"/>
    </source>
</evidence>
<keyword evidence="1 7" id="KW-1003">Cell membrane</keyword>
<dbReference type="EMBL" id="UAUF01000013">
    <property type="protein sequence ID" value="SPZ09414.1"/>
    <property type="molecule type" value="Genomic_DNA"/>
</dbReference>
<evidence type="ECO:0000313" key="10">
    <source>
        <dbReference type="Proteomes" id="UP000250443"/>
    </source>
</evidence>
<name>A0A2X2CQC9_PSELU</name>
<evidence type="ECO:0000256" key="1">
    <source>
        <dbReference type="ARBA" id="ARBA00022475"/>
    </source>
</evidence>
<proteinExistence type="inferred from homology"/>
<dbReference type="GeneID" id="300267702"/>
<sequence length="137" mass="14944">MRMLIALLATLPLVSQAAETAAPSTNMGSQLTQLVLGLLLIIGLIFGLAWLIRRVQQVGPRGNNAIKLVATQHLGPRERLVLVQVGQEQILVGLTAGRITPLHVMKEPVRLADEQPASPEFAQRLFELISRDPKDKS</sequence>
<feature type="chain" id="PRO_5044386908" description="Flagellar protein" evidence="8">
    <location>
        <begin position="18"/>
        <end position="137"/>
    </location>
</feature>
<comment type="subcellular location">
    <subcellularLocation>
        <location evidence="7">Cell membrane</location>
    </subcellularLocation>
    <subcellularLocation>
        <location evidence="7">Bacterial flagellum basal body</location>
    </subcellularLocation>
</comment>
<evidence type="ECO:0000256" key="2">
    <source>
        <dbReference type="ARBA" id="ARBA00022692"/>
    </source>
</evidence>
<dbReference type="GO" id="GO:0005886">
    <property type="term" value="C:plasma membrane"/>
    <property type="evidence" value="ECO:0007669"/>
    <property type="project" value="UniProtKB-SubCell"/>
</dbReference>
<reference evidence="9 10" key="1">
    <citation type="submission" date="2018-06" db="EMBL/GenBank/DDBJ databases">
        <authorList>
            <consortium name="Pathogen Informatics"/>
            <person name="Doyle S."/>
        </authorList>
    </citation>
    <scope>NUCLEOTIDE SEQUENCE [LARGE SCALE GENOMIC DNA]</scope>
    <source>
        <strain evidence="9 10">NCTC11842</strain>
    </source>
</reference>
<dbReference type="PANTHER" id="PTHR38766:SF1">
    <property type="entry name" value="FLAGELLAR PROTEIN FLIO"/>
    <property type="match status" value="1"/>
</dbReference>
<dbReference type="GO" id="GO:0009425">
    <property type="term" value="C:bacterial-type flagellum basal body"/>
    <property type="evidence" value="ECO:0007669"/>
    <property type="project" value="UniProtKB-SubCell"/>
</dbReference>
<dbReference type="PANTHER" id="PTHR38766">
    <property type="entry name" value="FLAGELLAR PROTEIN FLIO"/>
    <property type="match status" value="1"/>
</dbReference>
<feature type="signal peptide" evidence="8">
    <location>
        <begin position="1"/>
        <end position="17"/>
    </location>
</feature>
<dbReference type="AlphaFoldDB" id="A0A2X2CQC9"/>
<keyword evidence="9" id="KW-0282">Flagellum</keyword>
<evidence type="ECO:0000313" key="9">
    <source>
        <dbReference type="EMBL" id="SPZ09414.1"/>
    </source>
</evidence>
<dbReference type="Pfam" id="PF04347">
    <property type="entry name" value="FliO"/>
    <property type="match status" value="1"/>
</dbReference>
<accession>A0A2X2CQC9</accession>
<feature type="transmembrane region" description="Helical" evidence="7">
    <location>
        <begin position="33"/>
        <end position="52"/>
    </location>
</feature>
<dbReference type="NCBIfam" id="TIGR03500">
    <property type="entry name" value="FliO_TIGR"/>
    <property type="match status" value="1"/>
</dbReference>
<keyword evidence="5 7" id="KW-0975">Bacterial flagellum</keyword>